<dbReference type="Gene3D" id="2.30.30.40">
    <property type="entry name" value="SH3 Domains"/>
    <property type="match status" value="1"/>
</dbReference>
<dbReference type="EMBL" id="VBOW01000040">
    <property type="protein sequence ID" value="TMQ58154.1"/>
    <property type="molecule type" value="Genomic_DNA"/>
</dbReference>
<dbReference type="PROSITE" id="PS50851">
    <property type="entry name" value="CHEW"/>
    <property type="match status" value="1"/>
</dbReference>
<evidence type="ECO:0000313" key="2">
    <source>
        <dbReference type="EMBL" id="TMQ58154.1"/>
    </source>
</evidence>
<dbReference type="Gene3D" id="2.40.50.180">
    <property type="entry name" value="CheA-289, Domain 4"/>
    <property type="match status" value="1"/>
</dbReference>
<dbReference type="InterPro" id="IPR002545">
    <property type="entry name" value="CheW-lke_dom"/>
</dbReference>
<organism evidence="2 3">
    <name type="scientific">Eiseniibacteriota bacterium</name>
    <dbReference type="NCBI Taxonomy" id="2212470"/>
    <lineage>
        <taxon>Bacteria</taxon>
        <taxon>Candidatus Eiseniibacteriota</taxon>
    </lineage>
</organism>
<dbReference type="GO" id="GO:0006935">
    <property type="term" value="P:chemotaxis"/>
    <property type="evidence" value="ECO:0007669"/>
    <property type="project" value="InterPro"/>
</dbReference>
<dbReference type="InterPro" id="IPR036061">
    <property type="entry name" value="CheW-like_dom_sf"/>
</dbReference>
<dbReference type="SUPFAM" id="SSF50341">
    <property type="entry name" value="CheW-like"/>
    <property type="match status" value="1"/>
</dbReference>
<feature type="domain" description="CheW-like" evidence="1">
    <location>
        <begin position="7"/>
        <end position="146"/>
    </location>
</feature>
<comment type="caution">
    <text evidence="2">The sequence shown here is derived from an EMBL/GenBank/DDBJ whole genome shotgun (WGS) entry which is preliminary data.</text>
</comment>
<dbReference type="GO" id="GO:0007165">
    <property type="term" value="P:signal transduction"/>
    <property type="evidence" value="ECO:0007669"/>
    <property type="project" value="InterPro"/>
</dbReference>
<gene>
    <name evidence="2" type="ORF">E6K76_08770</name>
</gene>
<evidence type="ECO:0000313" key="3">
    <source>
        <dbReference type="Proteomes" id="UP000316852"/>
    </source>
</evidence>
<dbReference type="Pfam" id="PF01584">
    <property type="entry name" value="CheW"/>
    <property type="match status" value="1"/>
</dbReference>
<dbReference type="Proteomes" id="UP000316852">
    <property type="component" value="Unassembled WGS sequence"/>
</dbReference>
<dbReference type="AlphaFoldDB" id="A0A538T3R3"/>
<accession>A0A538T3R3</accession>
<reference evidence="2 3" key="1">
    <citation type="journal article" date="2019" name="Nat. Microbiol.">
        <title>Mediterranean grassland soil C-N compound turnover is dependent on rainfall and depth, and is mediated by genomically divergent microorganisms.</title>
        <authorList>
            <person name="Diamond S."/>
            <person name="Andeer P.F."/>
            <person name="Li Z."/>
            <person name="Crits-Christoph A."/>
            <person name="Burstein D."/>
            <person name="Anantharaman K."/>
            <person name="Lane K.R."/>
            <person name="Thomas B.C."/>
            <person name="Pan C."/>
            <person name="Northen T.R."/>
            <person name="Banfield J.F."/>
        </authorList>
    </citation>
    <scope>NUCLEOTIDE SEQUENCE [LARGE SCALE GENOMIC DNA]</scope>
    <source>
        <strain evidence="2">WS_6</strain>
    </source>
</reference>
<name>A0A538T3R3_UNCEI</name>
<proteinExistence type="predicted"/>
<protein>
    <submittedName>
        <fullName evidence="2">Chemotaxis protein CheW</fullName>
    </submittedName>
</protein>
<sequence length="162" mass="17520">MNMNLGTRGALTFRLGDFCFAVRVEEAGGILDAERLAHLPCVAEPIAGVAAFRGEMVPVVDLAAYLGIETHGLPGHRYALVLARGMDRFALLIPEIPKLVPGRDLREAPASAVDPELGELFESELETDQDHFHCLNYWKIFETMIPPAGAAGPGRPSREGGK</sequence>
<evidence type="ECO:0000259" key="1">
    <source>
        <dbReference type="PROSITE" id="PS50851"/>
    </source>
</evidence>